<keyword evidence="1" id="KW-0378">Hydrolase</keyword>
<organism evidence="4 5">
    <name type="scientific">Terrimicrobium sacchariphilum</name>
    <dbReference type="NCBI Taxonomy" id="690879"/>
    <lineage>
        <taxon>Bacteria</taxon>
        <taxon>Pseudomonadati</taxon>
        <taxon>Verrucomicrobiota</taxon>
        <taxon>Terrimicrobiia</taxon>
        <taxon>Terrimicrobiales</taxon>
        <taxon>Terrimicrobiaceae</taxon>
        <taxon>Terrimicrobium</taxon>
    </lineage>
</organism>
<keyword evidence="2" id="KW-0732">Signal</keyword>
<comment type="caution">
    <text evidence="4">The sequence shown here is derived from an EMBL/GenBank/DDBJ whole genome shotgun (WGS) entry which is preliminary data.</text>
</comment>
<dbReference type="SUPFAM" id="SSF49785">
    <property type="entry name" value="Galactose-binding domain-like"/>
    <property type="match status" value="1"/>
</dbReference>
<feature type="chain" id="PRO_5007524388" evidence="2">
    <location>
        <begin position="25"/>
        <end position="172"/>
    </location>
</feature>
<evidence type="ECO:0000313" key="5">
    <source>
        <dbReference type="Proteomes" id="UP000076023"/>
    </source>
</evidence>
<gene>
    <name evidence="4" type="ORF">TSACC_2288</name>
</gene>
<dbReference type="Proteomes" id="UP000076023">
    <property type="component" value="Unassembled WGS sequence"/>
</dbReference>
<evidence type="ECO:0000313" key="4">
    <source>
        <dbReference type="EMBL" id="GAT31894.1"/>
    </source>
</evidence>
<protein>
    <submittedName>
        <fullName evidence="4">Carbohydrate binding domain-containing protein</fullName>
    </submittedName>
</protein>
<dbReference type="InParanoid" id="A0A146G4E1"/>
<feature type="signal peptide" evidence="2">
    <location>
        <begin position="1"/>
        <end position="24"/>
    </location>
</feature>
<dbReference type="AlphaFoldDB" id="A0A146G4E1"/>
<evidence type="ECO:0000259" key="3">
    <source>
        <dbReference type="Pfam" id="PF02018"/>
    </source>
</evidence>
<proteinExistence type="predicted"/>
<dbReference type="EMBL" id="BDCO01000002">
    <property type="protein sequence ID" value="GAT31894.1"/>
    <property type="molecule type" value="Genomic_DNA"/>
</dbReference>
<accession>A0A146G4E1</accession>
<dbReference type="RefSeq" id="WP_075077765.1">
    <property type="nucleotide sequence ID" value="NZ_BDCO01000002.1"/>
</dbReference>
<dbReference type="Pfam" id="PF02018">
    <property type="entry name" value="CBM_4_9"/>
    <property type="match status" value="1"/>
</dbReference>
<dbReference type="InterPro" id="IPR003305">
    <property type="entry name" value="CenC_carb-bd"/>
</dbReference>
<evidence type="ECO:0000256" key="2">
    <source>
        <dbReference type="SAM" id="SignalP"/>
    </source>
</evidence>
<dbReference type="STRING" id="690879.TSACC_2288"/>
<reference evidence="5" key="1">
    <citation type="journal article" date="2017" name="Genome Announc.">
        <title>Draft Genome Sequence of Terrimicrobium sacchariphilum NM-5T, a Facultative Anaerobic Soil Bacterium of the Class Spartobacteria.</title>
        <authorList>
            <person name="Qiu Y.L."/>
            <person name="Tourlousse D.M."/>
            <person name="Matsuura N."/>
            <person name="Ohashi A."/>
            <person name="Sekiguchi Y."/>
        </authorList>
    </citation>
    <scope>NUCLEOTIDE SEQUENCE [LARGE SCALE GENOMIC DNA]</scope>
    <source>
        <strain evidence="5">NM-5</strain>
    </source>
</reference>
<dbReference type="GO" id="GO:0016798">
    <property type="term" value="F:hydrolase activity, acting on glycosyl bonds"/>
    <property type="evidence" value="ECO:0007669"/>
    <property type="project" value="InterPro"/>
</dbReference>
<sequence length="172" mass="18276">MKTSSALLLTAALGLVVSLSSAHAQTELLKNGRFLSKLAGWELEAPASSGATAVVEDGGNGSPAVHITVPSATAHTYDVKLIQSIFHAPQDVGLKLSFRAKGEGKISVSLRVMGGNWDVLWKETVDLNGEWQEVQFDIPAAAWPGALRFDIGDLGAGPAQYWFSDLSLTTER</sequence>
<keyword evidence="5" id="KW-1185">Reference proteome</keyword>
<feature type="domain" description="CBM-cenC" evidence="3">
    <location>
        <begin position="27"/>
        <end position="137"/>
    </location>
</feature>
<evidence type="ECO:0000256" key="1">
    <source>
        <dbReference type="ARBA" id="ARBA00022801"/>
    </source>
</evidence>
<dbReference type="Gene3D" id="2.60.120.260">
    <property type="entry name" value="Galactose-binding domain-like"/>
    <property type="match status" value="1"/>
</dbReference>
<name>A0A146G4E1_TERSA</name>
<dbReference type="InterPro" id="IPR008979">
    <property type="entry name" value="Galactose-bd-like_sf"/>
</dbReference>